<dbReference type="Proteomes" id="UP000807469">
    <property type="component" value="Unassembled WGS sequence"/>
</dbReference>
<protein>
    <recommendedName>
        <fullName evidence="3">BTB domain-containing protein</fullName>
    </recommendedName>
</protein>
<dbReference type="InterPro" id="IPR011333">
    <property type="entry name" value="SKP1/BTB/POZ_sf"/>
</dbReference>
<keyword evidence="2" id="KW-1185">Reference proteome</keyword>
<gene>
    <name evidence="1" type="ORF">BDN70DRAFT_877175</name>
</gene>
<dbReference type="Gene3D" id="3.30.710.10">
    <property type="entry name" value="Potassium Channel Kv1.1, Chain A"/>
    <property type="match status" value="1"/>
</dbReference>
<comment type="caution">
    <text evidence="1">The sequence shown here is derived from an EMBL/GenBank/DDBJ whole genome shotgun (WGS) entry which is preliminary data.</text>
</comment>
<organism evidence="1 2">
    <name type="scientific">Pholiota conissans</name>
    <dbReference type="NCBI Taxonomy" id="109636"/>
    <lineage>
        <taxon>Eukaryota</taxon>
        <taxon>Fungi</taxon>
        <taxon>Dikarya</taxon>
        <taxon>Basidiomycota</taxon>
        <taxon>Agaricomycotina</taxon>
        <taxon>Agaricomycetes</taxon>
        <taxon>Agaricomycetidae</taxon>
        <taxon>Agaricales</taxon>
        <taxon>Agaricineae</taxon>
        <taxon>Strophariaceae</taxon>
        <taxon>Pholiota</taxon>
    </lineage>
</organism>
<accession>A0A9P5Z434</accession>
<evidence type="ECO:0000313" key="2">
    <source>
        <dbReference type="Proteomes" id="UP000807469"/>
    </source>
</evidence>
<reference evidence="1" key="1">
    <citation type="submission" date="2020-11" db="EMBL/GenBank/DDBJ databases">
        <authorList>
            <consortium name="DOE Joint Genome Institute"/>
            <person name="Ahrendt S."/>
            <person name="Riley R."/>
            <person name="Andreopoulos W."/>
            <person name="Labutti K."/>
            <person name="Pangilinan J."/>
            <person name="Ruiz-Duenas F.J."/>
            <person name="Barrasa J.M."/>
            <person name="Sanchez-Garcia M."/>
            <person name="Camarero S."/>
            <person name="Miyauchi S."/>
            <person name="Serrano A."/>
            <person name="Linde D."/>
            <person name="Babiker R."/>
            <person name="Drula E."/>
            <person name="Ayuso-Fernandez I."/>
            <person name="Pacheco R."/>
            <person name="Padilla G."/>
            <person name="Ferreira P."/>
            <person name="Barriuso J."/>
            <person name="Kellner H."/>
            <person name="Castanera R."/>
            <person name="Alfaro M."/>
            <person name="Ramirez L."/>
            <person name="Pisabarro A.G."/>
            <person name="Kuo A."/>
            <person name="Tritt A."/>
            <person name="Lipzen A."/>
            <person name="He G."/>
            <person name="Yan M."/>
            <person name="Ng V."/>
            <person name="Cullen D."/>
            <person name="Martin F."/>
            <person name="Rosso M.-N."/>
            <person name="Henrissat B."/>
            <person name="Hibbett D."/>
            <person name="Martinez A.T."/>
            <person name="Grigoriev I.V."/>
        </authorList>
    </citation>
    <scope>NUCLEOTIDE SEQUENCE</scope>
    <source>
        <strain evidence="1">CIRM-BRFM 674</strain>
    </source>
</reference>
<dbReference type="OrthoDB" id="3184970at2759"/>
<evidence type="ECO:0008006" key="3">
    <source>
        <dbReference type="Google" id="ProtNLM"/>
    </source>
</evidence>
<name>A0A9P5Z434_9AGAR</name>
<evidence type="ECO:0000313" key="1">
    <source>
        <dbReference type="EMBL" id="KAF9480737.1"/>
    </source>
</evidence>
<dbReference type="EMBL" id="MU155189">
    <property type="protein sequence ID" value="KAF9480737.1"/>
    <property type="molecule type" value="Genomic_DNA"/>
</dbReference>
<sequence length="190" mass="21060">MSSSLKSTASEEEQYAESYDSSTLYCDPDADIAFVSSDGVLFKLHSKFFEAVSAGFSIPNFTTAMSDDLVLLTEPAAVLEILFQFVHPPFQCEHFHQPSATDLEADLFFKLATAAEKYLVYSAMSICSVRMHYELYLTHPVQVLNHSENHGYSELSDRAAPITMSLPDPLQSSLKGLTNPTVAVKWVGIY</sequence>
<proteinExistence type="predicted"/>
<dbReference type="AlphaFoldDB" id="A0A9P5Z434"/>